<proteinExistence type="predicted"/>
<dbReference type="WBParaSite" id="SVE_0111600.1">
    <property type="protein sequence ID" value="SVE_0111600.1"/>
    <property type="gene ID" value="SVE_0111600"/>
</dbReference>
<reference evidence="2" key="2">
    <citation type="submission" date="2015-08" db="UniProtKB">
        <authorList>
            <consortium name="WormBaseParasite"/>
        </authorList>
    </citation>
    <scope>IDENTIFICATION</scope>
</reference>
<sequence>MTSMTATLTLPIENNRRNRGIQMQKKQKYHRCHKVDGACVPGDADNNAATLEQIVLETVLLGSTIHNDR</sequence>
<dbReference type="AlphaFoldDB" id="A0A0K0EX62"/>
<evidence type="ECO:0000313" key="1">
    <source>
        <dbReference type="Proteomes" id="UP000035680"/>
    </source>
</evidence>
<name>A0A0K0EX62_STRVS</name>
<dbReference type="Proteomes" id="UP000035680">
    <property type="component" value="Unassembled WGS sequence"/>
</dbReference>
<reference evidence="1" key="1">
    <citation type="submission" date="2014-07" db="EMBL/GenBank/DDBJ databases">
        <authorList>
            <person name="Martin A.A"/>
            <person name="De Silva N."/>
        </authorList>
    </citation>
    <scope>NUCLEOTIDE SEQUENCE</scope>
</reference>
<evidence type="ECO:0000313" key="2">
    <source>
        <dbReference type="WBParaSite" id="SVE_0111600.1"/>
    </source>
</evidence>
<organism evidence="1 2">
    <name type="scientific">Strongyloides venezuelensis</name>
    <name type="common">Threadworm</name>
    <dbReference type="NCBI Taxonomy" id="75913"/>
    <lineage>
        <taxon>Eukaryota</taxon>
        <taxon>Metazoa</taxon>
        <taxon>Ecdysozoa</taxon>
        <taxon>Nematoda</taxon>
        <taxon>Chromadorea</taxon>
        <taxon>Rhabditida</taxon>
        <taxon>Tylenchina</taxon>
        <taxon>Panagrolaimomorpha</taxon>
        <taxon>Strongyloidoidea</taxon>
        <taxon>Strongyloididae</taxon>
        <taxon>Strongyloides</taxon>
    </lineage>
</organism>
<protein>
    <submittedName>
        <fullName evidence="2">Uncharacterized protein</fullName>
    </submittedName>
</protein>
<keyword evidence="1" id="KW-1185">Reference proteome</keyword>
<accession>A0A0K0EX62</accession>